<dbReference type="EMBL" id="JABFUD020000013">
    <property type="protein sequence ID" value="KAI5071100.1"/>
    <property type="molecule type" value="Genomic_DNA"/>
</dbReference>
<dbReference type="OrthoDB" id="1975072at2759"/>
<keyword evidence="2" id="KW-1185">Reference proteome</keyword>
<evidence type="ECO:0000313" key="1">
    <source>
        <dbReference type="EMBL" id="KAI5071100.1"/>
    </source>
</evidence>
<comment type="caution">
    <text evidence="1">The sequence shown here is derived from an EMBL/GenBank/DDBJ whole genome shotgun (WGS) entry which is preliminary data.</text>
</comment>
<reference evidence="1" key="1">
    <citation type="submission" date="2021-01" db="EMBL/GenBank/DDBJ databases">
        <title>Adiantum capillus-veneris genome.</title>
        <authorList>
            <person name="Fang Y."/>
            <person name="Liao Q."/>
        </authorList>
    </citation>
    <scope>NUCLEOTIDE SEQUENCE</scope>
    <source>
        <strain evidence="1">H3</strain>
        <tissue evidence="1">Leaf</tissue>
    </source>
</reference>
<dbReference type="Proteomes" id="UP000886520">
    <property type="component" value="Chromosome 13"/>
</dbReference>
<protein>
    <submittedName>
        <fullName evidence="1">Uncharacterized protein</fullName>
    </submittedName>
</protein>
<proteinExistence type="predicted"/>
<name>A0A9D4UNB9_ADICA</name>
<sequence length="298" mass="32934">MRSVNLSLDLINNETSRKEWNTQSGWLQRWLSVDKFSSPSGKSLALYNSQSVGSDQFPKSCFANIQCTVGSSHKDISPRERNLNISDGGSDRYTQASGTHWNCGSAPLTGSRPASQNFAAFRSGYLGSSIEAMAIVGSLPGKRHPTSFQNRGFNCLPCARPKTMGDVTFSDDGKDAGEDEVHFMDINDLNQVLYQGSCCERFQILQFMPLLWLCSSVSCDGRQMHAVLLVPREHLTHSFTYNGFVKNLRVIDNLKCNLGLSAPCLELKHFKRISLLKVEQGSPSVVAHVVGCSRETIM</sequence>
<organism evidence="1 2">
    <name type="scientific">Adiantum capillus-veneris</name>
    <name type="common">Maidenhair fern</name>
    <dbReference type="NCBI Taxonomy" id="13818"/>
    <lineage>
        <taxon>Eukaryota</taxon>
        <taxon>Viridiplantae</taxon>
        <taxon>Streptophyta</taxon>
        <taxon>Embryophyta</taxon>
        <taxon>Tracheophyta</taxon>
        <taxon>Polypodiopsida</taxon>
        <taxon>Polypodiidae</taxon>
        <taxon>Polypodiales</taxon>
        <taxon>Pteridineae</taxon>
        <taxon>Pteridaceae</taxon>
        <taxon>Vittarioideae</taxon>
        <taxon>Adiantum</taxon>
    </lineage>
</organism>
<dbReference type="AlphaFoldDB" id="A0A9D4UNB9"/>
<evidence type="ECO:0000313" key="2">
    <source>
        <dbReference type="Proteomes" id="UP000886520"/>
    </source>
</evidence>
<gene>
    <name evidence="1" type="ORF">GOP47_0013351</name>
</gene>
<accession>A0A9D4UNB9</accession>